<evidence type="ECO:0000256" key="2">
    <source>
        <dbReference type="SAM" id="Phobius"/>
    </source>
</evidence>
<proteinExistence type="predicted"/>
<feature type="transmembrane region" description="Helical" evidence="2">
    <location>
        <begin position="9"/>
        <end position="26"/>
    </location>
</feature>
<reference evidence="3 4" key="1">
    <citation type="submission" date="2016-02" db="EMBL/GenBank/DDBJ databases">
        <title>Genome sequence of Clostridium colicanis DSM 13634.</title>
        <authorList>
            <person name="Poehlein A."/>
            <person name="Daniel R."/>
        </authorList>
    </citation>
    <scope>NUCLEOTIDE SEQUENCE [LARGE SCALE GENOMIC DNA]</scope>
    <source>
        <strain evidence="3 4">DSM 13634</strain>
    </source>
</reference>
<keyword evidence="2" id="KW-0472">Membrane</keyword>
<accession>A0A151AMN9</accession>
<dbReference type="Pfam" id="PF07949">
    <property type="entry name" value="YbbR"/>
    <property type="match status" value="3"/>
</dbReference>
<keyword evidence="2" id="KW-1133">Transmembrane helix</keyword>
<comment type="caution">
    <text evidence="3">The sequence shown here is derived from an EMBL/GenBank/DDBJ whole genome shotgun (WGS) entry which is preliminary data.</text>
</comment>
<dbReference type="EMBL" id="LTBB01000007">
    <property type="protein sequence ID" value="KYH28862.1"/>
    <property type="molecule type" value="Genomic_DNA"/>
</dbReference>
<dbReference type="Proteomes" id="UP000075374">
    <property type="component" value="Unassembled WGS sequence"/>
</dbReference>
<evidence type="ECO:0000256" key="1">
    <source>
        <dbReference type="SAM" id="MobiDB-lite"/>
    </source>
</evidence>
<gene>
    <name evidence="3" type="ORF">CLCOL_15940</name>
</gene>
<keyword evidence="2" id="KW-0812">Transmembrane</keyword>
<dbReference type="InterPro" id="IPR012505">
    <property type="entry name" value="YbbR"/>
</dbReference>
<name>A0A151AMN9_9CLOT</name>
<dbReference type="RefSeq" id="WP_061858442.1">
    <property type="nucleotide sequence ID" value="NZ_LTBB01000007.1"/>
</dbReference>
<dbReference type="PANTHER" id="PTHR37804:SF1">
    <property type="entry name" value="CDAA REGULATORY PROTEIN CDAR"/>
    <property type="match status" value="1"/>
</dbReference>
<dbReference type="Gene3D" id="2.170.120.40">
    <property type="entry name" value="YbbR-like domain"/>
    <property type="match status" value="2"/>
</dbReference>
<organism evidence="3 4">
    <name type="scientific">Clostridium colicanis DSM 13634</name>
    <dbReference type="NCBI Taxonomy" id="1121305"/>
    <lineage>
        <taxon>Bacteria</taxon>
        <taxon>Bacillati</taxon>
        <taxon>Bacillota</taxon>
        <taxon>Clostridia</taxon>
        <taxon>Eubacteriales</taxon>
        <taxon>Clostridiaceae</taxon>
        <taxon>Clostridium</taxon>
    </lineage>
</organism>
<protein>
    <submittedName>
        <fullName evidence="3">YbbR-like protein</fullName>
    </submittedName>
</protein>
<dbReference type="STRING" id="1121305.CLCOL_15940"/>
<evidence type="ECO:0000313" key="4">
    <source>
        <dbReference type="Proteomes" id="UP000075374"/>
    </source>
</evidence>
<dbReference type="PANTHER" id="PTHR37804">
    <property type="entry name" value="CDAA REGULATORY PROTEIN CDAR"/>
    <property type="match status" value="1"/>
</dbReference>
<keyword evidence="4" id="KW-1185">Reference proteome</keyword>
<feature type="region of interest" description="Disordered" evidence="1">
    <location>
        <begin position="407"/>
        <end position="432"/>
    </location>
</feature>
<feature type="compositionally biased region" description="Low complexity" evidence="1">
    <location>
        <begin position="417"/>
        <end position="432"/>
    </location>
</feature>
<sequence length="432" mass="47359">MVQKSREQLIVKICCVIAAFILWLYTSNDDNTIKTYRISNIPVEIANQDYLKQTGLILSPNQKFSMSLNVTGKPADIYAVKPEQFKLVADLSGYVMKKGENRVPVNIVKRPSGNINIVNDGAMWIFVDVDSYKEKTFEVEAKVKGDSKTGFYSEKPVIKPKTVTVSGAETYVNSVRKVIAELDLNGVDKNINLAVSLKAVDSLGKEVKEVTLSPSTSDVFVSVQKTKNVGVNIKTTGDLPKGFILKSIKLSKENFILAGDFKNINAVSNLETEPIDLSKLKDEVSNITVKLIVPDNVKIIDGSTTVDAQIILDKVVEKNITSNIEVKNLQDGFLAKLDKETLSMVISGGKTYIDSLKEESIKCYINLENLDEGEYTVPIKLELPQNITIVSQSAKFVNVSIVANDSKTTGGEKDKNSGGTSEENTTSTNANN</sequence>
<dbReference type="AlphaFoldDB" id="A0A151AMN9"/>
<dbReference type="InterPro" id="IPR053154">
    <property type="entry name" value="c-di-AMP_regulator"/>
</dbReference>
<dbReference type="PATRIC" id="fig|1121305.3.peg.1598"/>
<dbReference type="Gene3D" id="2.170.120.30">
    <property type="match status" value="2"/>
</dbReference>
<evidence type="ECO:0000313" key="3">
    <source>
        <dbReference type="EMBL" id="KYH28862.1"/>
    </source>
</evidence>